<reference evidence="2" key="2">
    <citation type="submission" date="2015-06" db="UniProtKB">
        <authorList>
            <consortium name="EnsemblMetazoa"/>
        </authorList>
    </citation>
    <scope>IDENTIFICATION</scope>
</reference>
<feature type="transmembrane region" description="Helical" evidence="1">
    <location>
        <begin position="13"/>
        <end position="32"/>
    </location>
</feature>
<dbReference type="AlphaFoldDB" id="T1KGU0"/>
<organism evidence="2 3">
    <name type="scientific">Tetranychus urticae</name>
    <name type="common">Two-spotted spider mite</name>
    <dbReference type="NCBI Taxonomy" id="32264"/>
    <lineage>
        <taxon>Eukaryota</taxon>
        <taxon>Metazoa</taxon>
        <taxon>Ecdysozoa</taxon>
        <taxon>Arthropoda</taxon>
        <taxon>Chelicerata</taxon>
        <taxon>Arachnida</taxon>
        <taxon>Acari</taxon>
        <taxon>Acariformes</taxon>
        <taxon>Trombidiformes</taxon>
        <taxon>Prostigmata</taxon>
        <taxon>Eleutherengona</taxon>
        <taxon>Raphignathae</taxon>
        <taxon>Tetranychoidea</taxon>
        <taxon>Tetranychidae</taxon>
        <taxon>Tetranychus</taxon>
    </lineage>
</organism>
<evidence type="ECO:0000313" key="2">
    <source>
        <dbReference type="EnsemblMetazoa" id="tetur11g01990.1"/>
    </source>
</evidence>
<dbReference type="EnsemblMetazoa" id="tetur11g01990.1">
    <property type="protein sequence ID" value="tetur11g01990.1"/>
    <property type="gene ID" value="tetur11g01990"/>
</dbReference>
<name>T1KGU0_TETUR</name>
<keyword evidence="1" id="KW-1133">Transmembrane helix</keyword>
<keyword evidence="1" id="KW-0812">Transmembrane</keyword>
<accession>T1KGU0</accession>
<evidence type="ECO:0000256" key="1">
    <source>
        <dbReference type="SAM" id="Phobius"/>
    </source>
</evidence>
<dbReference type="Proteomes" id="UP000015104">
    <property type="component" value="Unassembled WGS sequence"/>
</dbReference>
<protein>
    <submittedName>
        <fullName evidence="2">Uncharacterized protein</fullName>
    </submittedName>
</protein>
<dbReference type="HOGENOM" id="CLU_2375501_0_0_1"/>
<keyword evidence="1" id="KW-0472">Membrane</keyword>
<proteinExistence type="predicted"/>
<reference evidence="3" key="1">
    <citation type="submission" date="2011-08" db="EMBL/GenBank/DDBJ databases">
        <authorList>
            <person name="Rombauts S."/>
        </authorList>
    </citation>
    <scope>NUCLEOTIDE SEQUENCE</scope>
    <source>
        <strain evidence="3">London</strain>
    </source>
</reference>
<evidence type="ECO:0000313" key="3">
    <source>
        <dbReference type="Proteomes" id="UP000015104"/>
    </source>
</evidence>
<dbReference type="EMBL" id="CAEY01000071">
    <property type="status" value="NOT_ANNOTATED_CDS"/>
    <property type="molecule type" value="Genomic_DNA"/>
</dbReference>
<sequence length="95" mass="10727">MINLQSFQSSTKLFLHLLIITTISLIAIAMANPSSQFFLNGRYGRRSLPPDSSESQFSDKDNLEAFKLKDDPNPICFYKGLIGLFKCIAERNNPK</sequence>
<keyword evidence="3" id="KW-1185">Reference proteome</keyword>